<feature type="binding site" evidence="1">
    <location>
        <position position="400"/>
    </location>
    <ligand>
        <name>Zn(2+)</name>
        <dbReference type="ChEBI" id="CHEBI:29105"/>
        <note>catalytic</note>
    </ligand>
</feature>
<dbReference type="PROSITE" id="PS50214">
    <property type="entry name" value="DISINTEGRIN_2"/>
    <property type="match status" value="1"/>
</dbReference>
<dbReference type="InterPro" id="IPR001762">
    <property type="entry name" value="Disintegrin_dom"/>
</dbReference>
<dbReference type="InterPro" id="IPR024079">
    <property type="entry name" value="MetalloPept_cat_dom_sf"/>
</dbReference>
<dbReference type="SUPFAM" id="SSF55486">
    <property type="entry name" value="Metalloproteases ('zincins'), catalytic domain"/>
    <property type="match status" value="1"/>
</dbReference>
<dbReference type="GO" id="GO:0004222">
    <property type="term" value="F:metalloendopeptidase activity"/>
    <property type="evidence" value="ECO:0007669"/>
    <property type="project" value="InterPro"/>
</dbReference>
<dbReference type="Gene3D" id="3.40.390.10">
    <property type="entry name" value="Collagenase (Catalytic Domain)"/>
    <property type="match status" value="1"/>
</dbReference>
<feature type="binding site" evidence="1">
    <location>
        <position position="404"/>
    </location>
    <ligand>
        <name>Zn(2+)</name>
        <dbReference type="ChEBI" id="CHEBI:29105"/>
        <note>catalytic</note>
    </ligand>
</feature>
<protein>
    <recommendedName>
        <fullName evidence="7">Disintegrin and metalloproteinase domain-containing protein 10</fullName>
    </recommendedName>
</protein>
<dbReference type="EMBL" id="JABSTU010003019">
    <property type="protein sequence ID" value="KAH7977093.1"/>
    <property type="molecule type" value="Genomic_DNA"/>
</dbReference>
<dbReference type="GO" id="GO:0007219">
    <property type="term" value="P:Notch signaling pathway"/>
    <property type="evidence" value="ECO:0007669"/>
    <property type="project" value="TreeGrafter"/>
</dbReference>
<proteinExistence type="predicted"/>
<reference evidence="5" key="2">
    <citation type="submission" date="2021-09" db="EMBL/GenBank/DDBJ databases">
        <authorList>
            <person name="Jia N."/>
            <person name="Wang J."/>
            <person name="Shi W."/>
            <person name="Du L."/>
            <person name="Sun Y."/>
            <person name="Zhan W."/>
            <person name="Jiang J."/>
            <person name="Wang Q."/>
            <person name="Zhang B."/>
            <person name="Ji P."/>
            <person name="Sakyi L.B."/>
            <person name="Cui X."/>
            <person name="Yuan T."/>
            <person name="Jiang B."/>
            <person name="Yang W."/>
            <person name="Lam T.T.-Y."/>
            <person name="Chang Q."/>
            <person name="Ding S."/>
            <person name="Wang X."/>
            <person name="Zhu J."/>
            <person name="Ruan X."/>
            <person name="Zhao L."/>
            <person name="Wei J."/>
            <person name="Que T."/>
            <person name="Du C."/>
            <person name="Cheng J."/>
            <person name="Dai P."/>
            <person name="Han X."/>
            <person name="Huang E."/>
            <person name="Gao Y."/>
            <person name="Liu J."/>
            <person name="Shao H."/>
            <person name="Ye R."/>
            <person name="Li L."/>
            <person name="Wei W."/>
            <person name="Wang X."/>
            <person name="Wang C."/>
            <person name="Huo Q."/>
            <person name="Li W."/>
            <person name="Guo W."/>
            <person name="Chen H."/>
            <person name="Chen S."/>
            <person name="Zhou L."/>
            <person name="Zhou L."/>
            <person name="Ni X."/>
            <person name="Tian J."/>
            <person name="Zhou Y."/>
            <person name="Sheng Y."/>
            <person name="Liu T."/>
            <person name="Pan Y."/>
            <person name="Xia L."/>
            <person name="Li J."/>
            <person name="Zhao F."/>
            <person name="Cao W."/>
        </authorList>
    </citation>
    <scope>NUCLEOTIDE SEQUENCE</scope>
    <source>
        <strain evidence="5">Rmic-2018</strain>
        <tissue evidence="5">Larvae</tissue>
    </source>
</reference>
<keyword evidence="1" id="KW-0862">Zinc</keyword>
<comment type="caution">
    <text evidence="1">Lacks conserved residue(s) required for the propagation of feature annotation.</text>
</comment>
<dbReference type="Pfam" id="PF00200">
    <property type="entry name" value="Disintegrin"/>
    <property type="match status" value="1"/>
</dbReference>
<accession>A0A9J6D1C1</accession>
<gene>
    <name evidence="5" type="ORF">HPB51_027048</name>
</gene>
<dbReference type="AlphaFoldDB" id="A0A9J6D1C1"/>
<dbReference type="PROSITE" id="PS50215">
    <property type="entry name" value="ADAM_MEPRO"/>
    <property type="match status" value="1"/>
</dbReference>
<dbReference type="PANTHER" id="PTHR45702">
    <property type="entry name" value="ADAM10/ADAM17 METALLOPEPTIDASE FAMILY MEMBER"/>
    <property type="match status" value="1"/>
</dbReference>
<feature type="domain" description="Disintegrin" evidence="3">
    <location>
        <begin position="486"/>
        <end position="568"/>
    </location>
</feature>
<sequence length="592" mass="65967">MPFHSVMYAAEDAGIPQQGWCGVNGETTRWMQQLVFASERARNTEFKPPKTVLVQLLLNTGSQRSFIRQDVSRDLKFPVRDAERLTLFTFGQMKRPATFTCERVALTLRSKHGSNENTIEALAIPEISPVTSPPADGEIVTMMTRKEILPAGARPDAMTFREDDSSKAKRHSGDHLERWIGRRPLEHQEQSEGSYYDGDVYDDGDVDDMQAGKGYTDRRRQSKAGGRPRRTYRVCGLYVHIDHLLYRQFAKIDNDAVRTRERLSTLIAGLTARASDIFRHTDFSGVEDVSCPSRKNPFCLDKMDPSLFLLTAAKSANYDEYCLAYTWTYRDFDSGVLGLAYVGNSTTHSLGVCDKNRLLPEDPTQPQLGLTRLSLNTGMITFLNYNAYVAQAVSEITFSHEIGHNFGSPHDTPDGSPCAPGNKKNGNYIMYFMASSGLEPNNRLFSTCSRGNISEVIKPMVEGKSPRENCFQGKLVSLNVFKQESGPVCGNGIVEGVEECDCGYSEAECHDPCCYARRNSVNAKGCTLRPGKQCSPTTGPCCDKDCKLVPTTTMCAPETECREKAMCTYPFCELAPIKFTEVILQFNLPNVV</sequence>
<dbReference type="SUPFAM" id="SSF57552">
    <property type="entry name" value="Blood coagulation inhibitor (disintegrin)"/>
    <property type="match status" value="1"/>
</dbReference>
<evidence type="ECO:0000256" key="2">
    <source>
        <dbReference type="SAM" id="MobiDB-lite"/>
    </source>
</evidence>
<feature type="compositionally biased region" description="Acidic residues" evidence="2">
    <location>
        <begin position="199"/>
        <end position="208"/>
    </location>
</feature>
<dbReference type="VEuPathDB" id="VectorBase:LOC119184081"/>
<evidence type="ECO:0000256" key="1">
    <source>
        <dbReference type="PROSITE-ProRule" id="PRU00276"/>
    </source>
</evidence>
<dbReference type="GO" id="GO:0006509">
    <property type="term" value="P:membrane protein ectodomain proteolysis"/>
    <property type="evidence" value="ECO:0007669"/>
    <property type="project" value="TreeGrafter"/>
</dbReference>
<feature type="compositionally biased region" description="Basic and acidic residues" evidence="2">
    <location>
        <begin position="159"/>
        <end position="190"/>
    </location>
</feature>
<feature type="binding site" evidence="1">
    <location>
        <position position="410"/>
    </location>
    <ligand>
        <name>Zn(2+)</name>
        <dbReference type="ChEBI" id="CHEBI:29105"/>
        <note>catalytic</note>
    </ligand>
</feature>
<evidence type="ECO:0000313" key="5">
    <source>
        <dbReference type="EMBL" id="KAH7977093.1"/>
    </source>
</evidence>
<dbReference type="PANTHER" id="PTHR45702:SF2">
    <property type="entry name" value="KUZBANIAN, ISOFORM A"/>
    <property type="match status" value="1"/>
</dbReference>
<evidence type="ECO:0008006" key="7">
    <source>
        <dbReference type="Google" id="ProtNLM"/>
    </source>
</evidence>
<feature type="active site" evidence="1">
    <location>
        <position position="401"/>
    </location>
</feature>
<dbReference type="Pfam" id="PF13574">
    <property type="entry name" value="Reprolysin_2"/>
    <property type="match status" value="1"/>
</dbReference>
<dbReference type="InterPro" id="IPR051489">
    <property type="entry name" value="ADAM_Metalloproteinase"/>
</dbReference>
<dbReference type="GO" id="GO:0005886">
    <property type="term" value="C:plasma membrane"/>
    <property type="evidence" value="ECO:0007669"/>
    <property type="project" value="TreeGrafter"/>
</dbReference>
<organism evidence="5 6">
    <name type="scientific">Rhipicephalus microplus</name>
    <name type="common">Cattle tick</name>
    <name type="synonym">Boophilus microplus</name>
    <dbReference type="NCBI Taxonomy" id="6941"/>
    <lineage>
        <taxon>Eukaryota</taxon>
        <taxon>Metazoa</taxon>
        <taxon>Ecdysozoa</taxon>
        <taxon>Arthropoda</taxon>
        <taxon>Chelicerata</taxon>
        <taxon>Arachnida</taxon>
        <taxon>Acari</taxon>
        <taxon>Parasitiformes</taxon>
        <taxon>Ixodida</taxon>
        <taxon>Ixodoidea</taxon>
        <taxon>Ixodidae</taxon>
        <taxon>Rhipicephalinae</taxon>
        <taxon>Rhipicephalus</taxon>
        <taxon>Boophilus</taxon>
    </lineage>
</organism>
<dbReference type="Gene3D" id="4.10.70.10">
    <property type="entry name" value="Disintegrin domain"/>
    <property type="match status" value="1"/>
</dbReference>
<evidence type="ECO:0000259" key="3">
    <source>
        <dbReference type="PROSITE" id="PS50214"/>
    </source>
</evidence>
<comment type="caution">
    <text evidence="5">The sequence shown here is derived from an EMBL/GenBank/DDBJ whole genome shotgun (WGS) entry which is preliminary data.</text>
</comment>
<evidence type="ECO:0000313" key="6">
    <source>
        <dbReference type="Proteomes" id="UP000821866"/>
    </source>
</evidence>
<reference evidence="5" key="1">
    <citation type="journal article" date="2020" name="Cell">
        <title>Large-Scale Comparative Analyses of Tick Genomes Elucidate Their Genetic Diversity and Vector Capacities.</title>
        <authorList>
            <consortium name="Tick Genome and Microbiome Consortium (TIGMIC)"/>
            <person name="Jia N."/>
            <person name="Wang J."/>
            <person name="Shi W."/>
            <person name="Du L."/>
            <person name="Sun Y."/>
            <person name="Zhan W."/>
            <person name="Jiang J.F."/>
            <person name="Wang Q."/>
            <person name="Zhang B."/>
            <person name="Ji P."/>
            <person name="Bell-Sakyi L."/>
            <person name="Cui X.M."/>
            <person name="Yuan T.T."/>
            <person name="Jiang B.G."/>
            <person name="Yang W.F."/>
            <person name="Lam T.T."/>
            <person name="Chang Q.C."/>
            <person name="Ding S.J."/>
            <person name="Wang X.J."/>
            <person name="Zhu J.G."/>
            <person name="Ruan X.D."/>
            <person name="Zhao L."/>
            <person name="Wei J.T."/>
            <person name="Ye R.Z."/>
            <person name="Que T.C."/>
            <person name="Du C.H."/>
            <person name="Zhou Y.H."/>
            <person name="Cheng J.X."/>
            <person name="Dai P.F."/>
            <person name="Guo W.B."/>
            <person name="Han X.H."/>
            <person name="Huang E.J."/>
            <person name="Li L.F."/>
            <person name="Wei W."/>
            <person name="Gao Y.C."/>
            <person name="Liu J.Z."/>
            <person name="Shao H.Z."/>
            <person name="Wang X."/>
            <person name="Wang C.C."/>
            <person name="Yang T.C."/>
            <person name="Huo Q.B."/>
            <person name="Li W."/>
            <person name="Chen H.Y."/>
            <person name="Chen S.E."/>
            <person name="Zhou L.G."/>
            <person name="Ni X.B."/>
            <person name="Tian J.H."/>
            <person name="Sheng Y."/>
            <person name="Liu T."/>
            <person name="Pan Y.S."/>
            <person name="Xia L.Y."/>
            <person name="Li J."/>
            <person name="Zhao F."/>
            <person name="Cao W.C."/>
        </authorList>
    </citation>
    <scope>NUCLEOTIDE SEQUENCE</scope>
    <source>
        <strain evidence="5">Rmic-2018</strain>
    </source>
</reference>
<keyword evidence="1" id="KW-0479">Metal-binding</keyword>
<name>A0A9J6D1C1_RHIMP</name>
<evidence type="ECO:0000259" key="4">
    <source>
        <dbReference type="PROSITE" id="PS50215"/>
    </source>
</evidence>
<dbReference type="Proteomes" id="UP000821866">
    <property type="component" value="Unassembled WGS sequence"/>
</dbReference>
<feature type="domain" description="Peptidase M12B" evidence="4">
    <location>
        <begin position="233"/>
        <end position="457"/>
    </location>
</feature>
<keyword evidence="6" id="KW-1185">Reference proteome</keyword>
<dbReference type="SMART" id="SM00050">
    <property type="entry name" value="DISIN"/>
    <property type="match status" value="1"/>
</dbReference>
<dbReference type="InterPro" id="IPR001590">
    <property type="entry name" value="Peptidase_M12B"/>
</dbReference>
<dbReference type="InterPro" id="IPR036436">
    <property type="entry name" value="Disintegrin_dom_sf"/>
</dbReference>
<dbReference type="GO" id="GO:0046872">
    <property type="term" value="F:metal ion binding"/>
    <property type="evidence" value="ECO:0007669"/>
    <property type="project" value="UniProtKB-KW"/>
</dbReference>
<feature type="region of interest" description="Disordered" evidence="2">
    <location>
        <begin position="158"/>
        <end position="227"/>
    </location>
</feature>